<sequence length="79" mass="9185">MATEGEARRAAARRRLRERRQEDLPDSELVSAVMADLFDAVSKRQPLTDDEASELVFEETERMRFEKRNRDHVGAPRRG</sequence>
<name>A0A5R8NB67_9NOCA</name>
<accession>A0A5R8NB67</accession>
<gene>
    <name evidence="2" type="ORF">FEK34_28180</name>
</gene>
<feature type="region of interest" description="Disordered" evidence="1">
    <location>
        <begin position="1"/>
        <end position="25"/>
    </location>
</feature>
<dbReference type="EMBL" id="VBUT01000014">
    <property type="protein sequence ID" value="TLF72904.1"/>
    <property type="molecule type" value="Genomic_DNA"/>
</dbReference>
<protein>
    <submittedName>
        <fullName evidence="2">Uncharacterized protein</fullName>
    </submittedName>
</protein>
<evidence type="ECO:0000313" key="3">
    <source>
        <dbReference type="Proteomes" id="UP000306378"/>
    </source>
</evidence>
<organism evidence="2 3">
    <name type="scientific">Nocardia cyriacigeorgica</name>
    <dbReference type="NCBI Taxonomy" id="135487"/>
    <lineage>
        <taxon>Bacteria</taxon>
        <taxon>Bacillati</taxon>
        <taxon>Actinomycetota</taxon>
        <taxon>Actinomycetes</taxon>
        <taxon>Mycobacteriales</taxon>
        <taxon>Nocardiaceae</taxon>
        <taxon>Nocardia</taxon>
    </lineage>
</organism>
<proteinExistence type="predicted"/>
<dbReference type="AlphaFoldDB" id="A0A5R8NB67"/>
<evidence type="ECO:0000313" key="2">
    <source>
        <dbReference type="EMBL" id="TLF72904.1"/>
    </source>
</evidence>
<evidence type="ECO:0000256" key="1">
    <source>
        <dbReference type="SAM" id="MobiDB-lite"/>
    </source>
</evidence>
<dbReference type="Proteomes" id="UP000306378">
    <property type="component" value="Unassembled WGS sequence"/>
</dbReference>
<comment type="caution">
    <text evidence="2">The sequence shown here is derived from an EMBL/GenBank/DDBJ whole genome shotgun (WGS) entry which is preliminary data.</text>
</comment>
<reference evidence="2 3" key="1">
    <citation type="submission" date="2019-05" db="EMBL/GenBank/DDBJ databases">
        <title>Genomes sequences of two Nocardia cyriacigeorgica environmental isolates, type strains Nocardia asteroides ATCC 19247 and Nocardia cyriacigeorgica DSM 44484.</title>
        <authorList>
            <person name="Vautrin F."/>
            <person name="Bergeron E."/>
            <person name="Dubost A."/>
            <person name="Abrouk D."/>
            <person name="Rodriguez Nava V."/>
            <person name="Pujic P."/>
        </authorList>
    </citation>
    <scope>NUCLEOTIDE SEQUENCE [LARGE SCALE GENOMIC DNA]</scope>
    <source>
        <strain evidence="2 3">EML 446</strain>
    </source>
</reference>
<dbReference type="RefSeq" id="WP_138452793.1">
    <property type="nucleotide sequence ID" value="NZ_VBUT01000014.1"/>
</dbReference>